<dbReference type="Proteomes" id="UP000256269">
    <property type="component" value="Unassembled WGS sequence"/>
</dbReference>
<sequence>MVAPDRQPTLADVARWAGVSVATASRVLNRSAPVNEDTAARVERAVADLGYVRQRSPHLARGHSGAVSVVVFDDMLRYQRDSFYSRLLVGAERAALRAGRELVVSTALRNAPRDTLLRYLCGGHVDGVVMVGMPSDGAPAQVVREAGVPVMCVGRPAVAGLSYVDANNTGGARQAVSYLISSGRQAIATIAGPSNMIVADDRLAGYRSALAEGGLAPDGIVCRGDFTVDSGEHAMLRLLDRYPALDAVFAASDLMAFGALRGLRRLGVRVPDQVAVVGFDDGTLARHTMPRLTTVRQPVEEMGARAVAELLVADESCRATVLKTSLVLRESA</sequence>
<dbReference type="SUPFAM" id="SSF47413">
    <property type="entry name" value="lambda repressor-like DNA-binding domains"/>
    <property type="match status" value="1"/>
</dbReference>
<dbReference type="Gene3D" id="3.40.50.2300">
    <property type="match status" value="2"/>
</dbReference>
<proteinExistence type="predicted"/>
<dbReference type="PANTHER" id="PTHR30146">
    <property type="entry name" value="LACI-RELATED TRANSCRIPTIONAL REPRESSOR"/>
    <property type="match status" value="1"/>
</dbReference>
<evidence type="ECO:0000256" key="2">
    <source>
        <dbReference type="ARBA" id="ARBA00023125"/>
    </source>
</evidence>
<dbReference type="RefSeq" id="WP_116179734.1">
    <property type="nucleotide sequence ID" value="NZ_CP144375.1"/>
</dbReference>
<dbReference type="GO" id="GO:0000976">
    <property type="term" value="F:transcription cis-regulatory region binding"/>
    <property type="evidence" value="ECO:0007669"/>
    <property type="project" value="TreeGrafter"/>
</dbReference>
<gene>
    <name evidence="5" type="ORF">BCF44_11740</name>
</gene>
<dbReference type="InterPro" id="IPR046335">
    <property type="entry name" value="LacI/GalR-like_sensor"/>
</dbReference>
<dbReference type="Pfam" id="PF00356">
    <property type="entry name" value="LacI"/>
    <property type="match status" value="1"/>
</dbReference>
<dbReference type="InterPro" id="IPR000843">
    <property type="entry name" value="HTH_LacI"/>
</dbReference>
<dbReference type="InterPro" id="IPR028082">
    <property type="entry name" value="Peripla_BP_I"/>
</dbReference>
<keyword evidence="3" id="KW-0804">Transcription</keyword>
<dbReference type="InterPro" id="IPR010982">
    <property type="entry name" value="Lambda_DNA-bd_dom_sf"/>
</dbReference>
<dbReference type="SUPFAM" id="SSF53822">
    <property type="entry name" value="Periplasmic binding protein-like I"/>
    <property type="match status" value="1"/>
</dbReference>
<dbReference type="CDD" id="cd01392">
    <property type="entry name" value="HTH_LacI"/>
    <property type="match status" value="1"/>
</dbReference>
<keyword evidence="2 5" id="KW-0238">DNA-binding</keyword>
<reference evidence="5 6" key="1">
    <citation type="submission" date="2018-08" db="EMBL/GenBank/DDBJ databases">
        <title>Genomic Encyclopedia of Archaeal and Bacterial Type Strains, Phase II (KMG-II): from individual species to whole genera.</title>
        <authorList>
            <person name="Goeker M."/>
        </authorList>
    </citation>
    <scope>NUCLEOTIDE SEQUENCE [LARGE SCALE GENOMIC DNA]</scope>
    <source>
        <strain evidence="5 6">DSM 45791</strain>
    </source>
</reference>
<dbReference type="AlphaFoldDB" id="A0A3E0H010"/>
<dbReference type="Pfam" id="PF13377">
    <property type="entry name" value="Peripla_BP_3"/>
    <property type="match status" value="1"/>
</dbReference>
<feature type="domain" description="HTH lacI-type" evidence="4">
    <location>
        <begin position="8"/>
        <end position="62"/>
    </location>
</feature>
<dbReference type="Gene3D" id="1.10.260.40">
    <property type="entry name" value="lambda repressor-like DNA-binding domains"/>
    <property type="match status" value="1"/>
</dbReference>
<dbReference type="GO" id="GO:0003700">
    <property type="term" value="F:DNA-binding transcription factor activity"/>
    <property type="evidence" value="ECO:0007669"/>
    <property type="project" value="TreeGrafter"/>
</dbReference>
<dbReference type="PRINTS" id="PR00036">
    <property type="entry name" value="HTHLACI"/>
</dbReference>
<dbReference type="EMBL" id="QUNO01000017">
    <property type="protein sequence ID" value="REH35652.1"/>
    <property type="molecule type" value="Genomic_DNA"/>
</dbReference>
<evidence type="ECO:0000313" key="6">
    <source>
        <dbReference type="Proteomes" id="UP000256269"/>
    </source>
</evidence>
<dbReference type="PROSITE" id="PS50932">
    <property type="entry name" value="HTH_LACI_2"/>
    <property type="match status" value="1"/>
</dbReference>
<protein>
    <submittedName>
        <fullName evidence="5">DNA-binding LacI/PurR family transcriptional regulator</fullName>
    </submittedName>
</protein>
<keyword evidence="6" id="KW-1185">Reference proteome</keyword>
<evidence type="ECO:0000259" key="4">
    <source>
        <dbReference type="PROSITE" id="PS50932"/>
    </source>
</evidence>
<evidence type="ECO:0000256" key="3">
    <source>
        <dbReference type="ARBA" id="ARBA00023163"/>
    </source>
</evidence>
<comment type="caution">
    <text evidence="5">The sequence shown here is derived from an EMBL/GenBank/DDBJ whole genome shotgun (WGS) entry which is preliminary data.</text>
</comment>
<dbReference type="CDD" id="cd06267">
    <property type="entry name" value="PBP1_LacI_sugar_binding-like"/>
    <property type="match status" value="1"/>
</dbReference>
<evidence type="ECO:0000313" key="5">
    <source>
        <dbReference type="EMBL" id="REH35652.1"/>
    </source>
</evidence>
<organism evidence="5 6">
    <name type="scientific">Kutzneria buriramensis</name>
    <dbReference type="NCBI Taxonomy" id="1045776"/>
    <lineage>
        <taxon>Bacteria</taxon>
        <taxon>Bacillati</taxon>
        <taxon>Actinomycetota</taxon>
        <taxon>Actinomycetes</taxon>
        <taxon>Pseudonocardiales</taxon>
        <taxon>Pseudonocardiaceae</taxon>
        <taxon>Kutzneria</taxon>
    </lineage>
</organism>
<dbReference type="PANTHER" id="PTHR30146:SF109">
    <property type="entry name" value="HTH-TYPE TRANSCRIPTIONAL REGULATOR GALS"/>
    <property type="match status" value="1"/>
</dbReference>
<name>A0A3E0H010_9PSEU</name>
<evidence type="ECO:0000256" key="1">
    <source>
        <dbReference type="ARBA" id="ARBA00023015"/>
    </source>
</evidence>
<dbReference type="SMART" id="SM00354">
    <property type="entry name" value="HTH_LACI"/>
    <property type="match status" value="1"/>
</dbReference>
<dbReference type="OrthoDB" id="4268837at2"/>
<keyword evidence="1" id="KW-0805">Transcription regulation</keyword>
<dbReference type="PROSITE" id="PS00356">
    <property type="entry name" value="HTH_LACI_1"/>
    <property type="match status" value="1"/>
</dbReference>
<accession>A0A3E0H010</accession>